<dbReference type="FunFam" id="3.40.50.720:FF:000084">
    <property type="entry name" value="Short-chain dehydrogenase reductase"/>
    <property type="match status" value="1"/>
</dbReference>
<reference evidence="4 5" key="1">
    <citation type="submission" date="2019-02" db="EMBL/GenBank/DDBJ databases">
        <title>Deep-cultivation of Planctomycetes and their phenomic and genomic characterization uncovers novel biology.</title>
        <authorList>
            <person name="Wiegand S."/>
            <person name="Jogler M."/>
            <person name="Boedeker C."/>
            <person name="Pinto D."/>
            <person name="Vollmers J."/>
            <person name="Rivas-Marin E."/>
            <person name="Kohn T."/>
            <person name="Peeters S.H."/>
            <person name="Heuer A."/>
            <person name="Rast P."/>
            <person name="Oberbeckmann S."/>
            <person name="Bunk B."/>
            <person name="Jeske O."/>
            <person name="Meyerdierks A."/>
            <person name="Storesund J.E."/>
            <person name="Kallscheuer N."/>
            <person name="Luecker S."/>
            <person name="Lage O.M."/>
            <person name="Pohl T."/>
            <person name="Merkel B.J."/>
            <person name="Hornburger P."/>
            <person name="Mueller R.-W."/>
            <person name="Bruemmer F."/>
            <person name="Labrenz M."/>
            <person name="Spormann A.M."/>
            <person name="Op den Camp H."/>
            <person name="Overmann J."/>
            <person name="Amann R."/>
            <person name="Jetten M.S.M."/>
            <person name="Mascher T."/>
            <person name="Medema M.H."/>
            <person name="Devos D.P."/>
            <person name="Kaster A.-K."/>
            <person name="Ovreas L."/>
            <person name="Rohde M."/>
            <person name="Galperin M.Y."/>
            <person name="Jogler C."/>
        </authorList>
    </citation>
    <scope>NUCLEOTIDE SEQUENCE [LARGE SCALE GENOMIC DNA]</scope>
    <source>
        <strain evidence="4 5">FF011L</strain>
    </source>
</reference>
<protein>
    <submittedName>
        <fullName evidence="4">Gluconate 5-dehydrogenase</fullName>
        <ecNumber evidence="4">1.1.1.69</ecNumber>
    </submittedName>
</protein>
<keyword evidence="2 4" id="KW-0560">Oxidoreductase</keyword>
<dbReference type="PANTHER" id="PTHR42760:SF115">
    <property type="entry name" value="3-OXOACYL-[ACYL-CARRIER-PROTEIN] REDUCTASE FABG"/>
    <property type="match status" value="1"/>
</dbReference>
<evidence type="ECO:0000313" key="5">
    <source>
        <dbReference type="Proteomes" id="UP000320672"/>
    </source>
</evidence>
<evidence type="ECO:0000256" key="2">
    <source>
        <dbReference type="ARBA" id="ARBA00023002"/>
    </source>
</evidence>
<dbReference type="Proteomes" id="UP000320672">
    <property type="component" value="Chromosome"/>
</dbReference>
<gene>
    <name evidence="4" type="primary">gno</name>
    <name evidence="4" type="ORF">FF011L_21880</name>
</gene>
<feature type="domain" description="Ketoreductase" evidence="3">
    <location>
        <begin position="43"/>
        <end position="231"/>
    </location>
</feature>
<accession>A0A517MEW0</accession>
<evidence type="ECO:0000259" key="3">
    <source>
        <dbReference type="SMART" id="SM00822"/>
    </source>
</evidence>
<dbReference type="PANTHER" id="PTHR42760">
    <property type="entry name" value="SHORT-CHAIN DEHYDROGENASES/REDUCTASES FAMILY MEMBER"/>
    <property type="match status" value="1"/>
</dbReference>
<comment type="similarity">
    <text evidence="1">Belongs to the short-chain dehydrogenases/reductases (SDR) family.</text>
</comment>
<dbReference type="KEGG" id="rml:FF011L_21880"/>
<dbReference type="SUPFAM" id="SSF51735">
    <property type="entry name" value="NAD(P)-binding Rossmann-fold domains"/>
    <property type="match status" value="1"/>
</dbReference>
<dbReference type="InterPro" id="IPR036291">
    <property type="entry name" value="NAD(P)-bd_dom_sf"/>
</dbReference>
<dbReference type="SMART" id="SM00822">
    <property type="entry name" value="PKS_KR"/>
    <property type="match status" value="1"/>
</dbReference>
<dbReference type="InterPro" id="IPR002347">
    <property type="entry name" value="SDR_fam"/>
</dbReference>
<organism evidence="4 5">
    <name type="scientific">Roseimaritima multifibrata</name>
    <dbReference type="NCBI Taxonomy" id="1930274"/>
    <lineage>
        <taxon>Bacteria</taxon>
        <taxon>Pseudomonadati</taxon>
        <taxon>Planctomycetota</taxon>
        <taxon>Planctomycetia</taxon>
        <taxon>Pirellulales</taxon>
        <taxon>Pirellulaceae</taxon>
        <taxon>Roseimaritima</taxon>
    </lineage>
</organism>
<evidence type="ECO:0000256" key="1">
    <source>
        <dbReference type="ARBA" id="ARBA00006484"/>
    </source>
</evidence>
<keyword evidence="5" id="KW-1185">Reference proteome</keyword>
<dbReference type="Gene3D" id="3.40.50.720">
    <property type="entry name" value="NAD(P)-binding Rossmann-like Domain"/>
    <property type="match status" value="1"/>
</dbReference>
<evidence type="ECO:0000313" key="4">
    <source>
        <dbReference type="EMBL" id="QDS93418.1"/>
    </source>
</evidence>
<dbReference type="PRINTS" id="PR00080">
    <property type="entry name" value="SDRFAMILY"/>
</dbReference>
<dbReference type="InterPro" id="IPR057326">
    <property type="entry name" value="KR_dom"/>
</dbReference>
<dbReference type="AlphaFoldDB" id="A0A517MEW0"/>
<dbReference type="EMBL" id="CP036262">
    <property type="protein sequence ID" value="QDS93418.1"/>
    <property type="molecule type" value="Genomic_DNA"/>
</dbReference>
<dbReference type="Pfam" id="PF13561">
    <property type="entry name" value="adh_short_C2"/>
    <property type="match status" value="1"/>
</dbReference>
<dbReference type="GO" id="GO:0008874">
    <property type="term" value="F:gluconate 5-dehydrogenase activity"/>
    <property type="evidence" value="ECO:0007669"/>
    <property type="project" value="UniProtKB-EC"/>
</dbReference>
<dbReference type="PRINTS" id="PR00081">
    <property type="entry name" value="GDHRDH"/>
</dbReference>
<proteinExistence type="inferred from homology"/>
<dbReference type="EC" id="1.1.1.69" evidence="4"/>
<name>A0A517MEW0_9BACT</name>
<sequence length="298" mass="31936">MGEVRKALKALFVGRLSQTAIYSILFGEAVSATSKDLFRLDGQTALITGGTQGVGKEIALAIARAGANVVIHGLEENEAAIETRDQCRQFGNQAELVSIDLAGPQPEVTARLLSKIEQTGLTVDLLVNNAGVFIDQPFLEMEPERFEKTLQINVAAGYHLTQAYARRWVESKTAGRVLFTGSINGILAEPDHVAYDCSKGAVAAMVRSLCVALAPHQIRVNSMAPGLVRTPLTNSAIDNPAFESWMQLHTPSGEIPPAEVCGPAAVFLLSDAARHIHGQTLLVDGGMSVWQQPDMPNN</sequence>